<dbReference type="CDD" id="cd07818">
    <property type="entry name" value="SRPBCC_1"/>
    <property type="match status" value="1"/>
</dbReference>
<accession>A0ABU3CMJ7</accession>
<organism evidence="1 2">
    <name type="scientific">Autumnicola lenta</name>
    <dbReference type="NCBI Taxonomy" id="3075593"/>
    <lineage>
        <taxon>Bacteria</taxon>
        <taxon>Pseudomonadati</taxon>
        <taxon>Bacteroidota</taxon>
        <taxon>Flavobacteriia</taxon>
        <taxon>Flavobacteriales</taxon>
        <taxon>Flavobacteriaceae</taxon>
        <taxon>Autumnicola</taxon>
    </lineage>
</organism>
<keyword evidence="2" id="KW-1185">Reference proteome</keyword>
<sequence length="176" mass="20719">MTLFFYIIIAIITFFAFLHAWAKKEYDLSRTIVINRSREEVFGVVRQLRKQPQWMPWFNRDTEACLKYKGIDGKPEASFYWKGNSKVGEGIQRIVKVRQGKVIETKILFIKPFKLNALTYIGVKELEPEKTKMVWGVRGYIPFPLTIISLFYGVDRLLSKNIEEGLKNLKEILERH</sequence>
<dbReference type="Gene3D" id="3.30.530.20">
    <property type="match status" value="1"/>
</dbReference>
<reference evidence="1 2" key="1">
    <citation type="submission" date="2023-09" db="EMBL/GenBank/DDBJ databases">
        <authorList>
            <person name="Rey-Velasco X."/>
        </authorList>
    </citation>
    <scope>NUCLEOTIDE SEQUENCE [LARGE SCALE GENOMIC DNA]</scope>
    <source>
        <strain evidence="1 2">F260</strain>
    </source>
</reference>
<protein>
    <submittedName>
        <fullName evidence="1">SRPBCC family protein</fullName>
    </submittedName>
</protein>
<dbReference type="SUPFAM" id="SSF55961">
    <property type="entry name" value="Bet v1-like"/>
    <property type="match status" value="1"/>
</dbReference>
<name>A0ABU3CMJ7_9FLAO</name>
<dbReference type="Proteomes" id="UP001245285">
    <property type="component" value="Unassembled WGS sequence"/>
</dbReference>
<gene>
    <name evidence="1" type="ORF">RM545_12765</name>
</gene>
<dbReference type="EMBL" id="JAVRHO010000018">
    <property type="protein sequence ID" value="MDT0647564.1"/>
    <property type="molecule type" value="Genomic_DNA"/>
</dbReference>
<evidence type="ECO:0000313" key="2">
    <source>
        <dbReference type="Proteomes" id="UP001245285"/>
    </source>
</evidence>
<proteinExistence type="predicted"/>
<comment type="caution">
    <text evidence="1">The sequence shown here is derived from an EMBL/GenBank/DDBJ whole genome shotgun (WGS) entry which is preliminary data.</text>
</comment>
<dbReference type="InterPro" id="IPR023393">
    <property type="entry name" value="START-like_dom_sf"/>
</dbReference>
<dbReference type="RefSeq" id="WP_311495665.1">
    <property type="nucleotide sequence ID" value="NZ_JAVRHO010000018.1"/>
</dbReference>
<evidence type="ECO:0000313" key="1">
    <source>
        <dbReference type="EMBL" id="MDT0647564.1"/>
    </source>
</evidence>